<dbReference type="InterPro" id="IPR016137">
    <property type="entry name" value="RGS"/>
</dbReference>
<dbReference type="PROSITE" id="PS50132">
    <property type="entry name" value="RGS"/>
    <property type="match status" value="1"/>
</dbReference>
<dbReference type="GO" id="GO:0005524">
    <property type="term" value="F:ATP binding"/>
    <property type="evidence" value="ECO:0007669"/>
    <property type="project" value="UniProtKB-KW"/>
</dbReference>
<evidence type="ECO:0000256" key="1">
    <source>
        <dbReference type="ARBA" id="ARBA00022527"/>
    </source>
</evidence>
<proteinExistence type="predicted"/>
<dbReference type="InterPro" id="IPR036305">
    <property type="entry name" value="RGS_sf"/>
</dbReference>
<accession>A0A1Y3AQ94</accession>
<dbReference type="AlphaFoldDB" id="A0A1Y3AQ94"/>
<dbReference type="SUPFAM" id="SSF48097">
    <property type="entry name" value="Regulator of G-protein signaling, RGS"/>
    <property type="match status" value="1"/>
</dbReference>
<organism evidence="7 8">
    <name type="scientific">Euroglyphus maynei</name>
    <name type="common">Mayne's house dust mite</name>
    <dbReference type="NCBI Taxonomy" id="6958"/>
    <lineage>
        <taxon>Eukaryota</taxon>
        <taxon>Metazoa</taxon>
        <taxon>Ecdysozoa</taxon>
        <taxon>Arthropoda</taxon>
        <taxon>Chelicerata</taxon>
        <taxon>Arachnida</taxon>
        <taxon>Acari</taxon>
        <taxon>Acariformes</taxon>
        <taxon>Sarcoptiformes</taxon>
        <taxon>Astigmata</taxon>
        <taxon>Psoroptidia</taxon>
        <taxon>Analgoidea</taxon>
        <taxon>Pyroglyphidae</taxon>
        <taxon>Pyroglyphinae</taxon>
        <taxon>Euroglyphus</taxon>
    </lineage>
</organism>
<dbReference type="GO" id="GO:0001664">
    <property type="term" value="F:G protein-coupled receptor binding"/>
    <property type="evidence" value="ECO:0007669"/>
    <property type="project" value="TreeGrafter"/>
</dbReference>
<evidence type="ECO:0000256" key="4">
    <source>
        <dbReference type="ARBA" id="ARBA00022777"/>
    </source>
</evidence>
<name>A0A1Y3AQ94_EURMA</name>
<evidence type="ECO:0000256" key="5">
    <source>
        <dbReference type="ARBA" id="ARBA00022840"/>
    </source>
</evidence>
<evidence type="ECO:0000313" key="7">
    <source>
        <dbReference type="EMBL" id="OTF69793.1"/>
    </source>
</evidence>
<gene>
    <name evidence="7" type="ORF">BLA29_008930</name>
</gene>
<keyword evidence="1" id="KW-0723">Serine/threonine-protein kinase</keyword>
<dbReference type="Gene3D" id="1.10.167.10">
    <property type="entry name" value="Regulator of G-protein Signalling 4, domain 2"/>
    <property type="match status" value="1"/>
</dbReference>
<protein>
    <recommendedName>
        <fullName evidence="6">RGS domain-containing protein</fullName>
    </recommendedName>
</protein>
<dbReference type="InterPro" id="IPR044926">
    <property type="entry name" value="RGS_subdomain_2"/>
</dbReference>
<dbReference type="PANTHER" id="PTHR24355:SF18">
    <property type="entry name" value="G PROTEIN-COUPLED RECEPTOR KINASE"/>
    <property type="match status" value="1"/>
</dbReference>
<sequence>MADLEAVLADVSYLMAMEKSKSTPAARASKKIILPDPSVRSVMHKYLEKIGEIKRYEKLETVDERRQAAREIYDNFIMKELLSHTHNYSKESVDHVQKYLMRNEVPVTLFQPYIDEIYNHLRGDIFRKYIER</sequence>
<dbReference type="GO" id="GO:0004703">
    <property type="term" value="F:G protein-coupled receptor kinase activity"/>
    <property type="evidence" value="ECO:0007669"/>
    <property type="project" value="TreeGrafter"/>
</dbReference>
<dbReference type="SMART" id="SM00315">
    <property type="entry name" value="RGS"/>
    <property type="match status" value="1"/>
</dbReference>
<evidence type="ECO:0000256" key="2">
    <source>
        <dbReference type="ARBA" id="ARBA00022679"/>
    </source>
</evidence>
<keyword evidence="4" id="KW-0418">Kinase</keyword>
<keyword evidence="5" id="KW-0067">ATP-binding</keyword>
<keyword evidence="2" id="KW-0808">Transferase</keyword>
<evidence type="ECO:0000256" key="3">
    <source>
        <dbReference type="ARBA" id="ARBA00022741"/>
    </source>
</evidence>
<keyword evidence="8" id="KW-1185">Reference proteome</keyword>
<keyword evidence="3" id="KW-0547">Nucleotide-binding</keyword>
<dbReference type="OrthoDB" id="354826at2759"/>
<evidence type="ECO:0000259" key="6">
    <source>
        <dbReference type="PROSITE" id="PS50132"/>
    </source>
</evidence>
<dbReference type="Proteomes" id="UP000194236">
    <property type="component" value="Unassembled WGS sequence"/>
</dbReference>
<reference evidence="7 8" key="1">
    <citation type="submission" date="2017-03" db="EMBL/GenBank/DDBJ databases">
        <title>Genome Survey of Euroglyphus maynei.</title>
        <authorList>
            <person name="Arlian L.G."/>
            <person name="Morgan M.S."/>
            <person name="Rider S.D."/>
        </authorList>
    </citation>
    <scope>NUCLEOTIDE SEQUENCE [LARGE SCALE GENOMIC DNA]</scope>
    <source>
        <strain evidence="7">Arlian Lab</strain>
        <tissue evidence="7">Whole body</tissue>
    </source>
</reference>
<dbReference type="Pfam" id="PF00615">
    <property type="entry name" value="RGS"/>
    <property type="match status" value="1"/>
</dbReference>
<comment type="caution">
    <text evidence="7">The sequence shown here is derived from an EMBL/GenBank/DDBJ whole genome shotgun (WGS) entry which is preliminary data.</text>
</comment>
<dbReference type="GO" id="GO:0007186">
    <property type="term" value="P:G protein-coupled receptor signaling pathway"/>
    <property type="evidence" value="ECO:0007669"/>
    <property type="project" value="TreeGrafter"/>
</dbReference>
<evidence type="ECO:0000313" key="8">
    <source>
        <dbReference type="Proteomes" id="UP000194236"/>
    </source>
</evidence>
<feature type="domain" description="RGS" evidence="6">
    <location>
        <begin position="52"/>
        <end position="132"/>
    </location>
</feature>
<dbReference type="GO" id="GO:0009966">
    <property type="term" value="P:regulation of signal transduction"/>
    <property type="evidence" value="ECO:0007669"/>
    <property type="project" value="TreeGrafter"/>
</dbReference>
<dbReference type="PANTHER" id="PTHR24355">
    <property type="entry name" value="G PROTEIN-COUPLED RECEPTOR KINASE/RIBOSOMAL PROTEIN S6 KINASE"/>
    <property type="match status" value="1"/>
</dbReference>
<dbReference type="EMBL" id="MUJZ01068804">
    <property type="protein sequence ID" value="OTF69793.1"/>
    <property type="molecule type" value="Genomic_DNA"/>
</dbReference>